<protein>
    <submittedName>
        <fullName evidence="4">WHG domain-containing protein</fullName>
    </submittedName>
</protein>
<dbReference type="EMBL" id="JADCKA010000004">
    <property type="protein sequence ID" value="MBE5035393.1"/>
    <property type="molecule type" value="Genomic_DNA"/>
</dbReference>
<dbReference type="InterPro" id="IPR009057">
    <property type="entry name" value="Homeodomain-like_sf"/>
</dbReference>
<accession>A0ABR9QWZ6</accession>
<evidence type="ECO:0000259" key="3">
    <source>
        <dbReference type="Pfam" id="PF13305"/>
    </source>
</evidence>
<evidence type="ECO:0000313" key="4">
    <source>
        <dbReference type="EMBL" id="MBE5035393.1"/>
    </source>
</evidence>
<evidence type="ECO:0000256" key="1">
    <source>
        <dbReference type="ARBA" id="ARBA00023015"/>
    </source>
</evidence>
<feature type="domain" description="HTH-type transcriptional regulator MT1864/Rv1816-like C-terminal" evidence="3">
    <location>
        <begin position="84"/>
        <end position="165"/>
    </location>
</feature>
<gene>
    <name evidence="4" type="ORF">INF20_03740</name>
</gene>
<proteinExistence type="predicted"/>
<evidence type="ECO:0000313" key="5">
    <source>
        <dbReference type="Proteomes" id="UP001516588"/>
    </source>
</evidence>
<dbReference type="InterPro" id="IPR025996">
    <property type="entry name" value="MT1864/Rv1816-like_C"/>
</dbReference>
<dbReference type="Gene3D" id="1.10.10.60">
    <property type="entry name" value="Homeodomain-like"/>
    <property type="match status" value="1"/>
</dbReference>
<dbReference type="SUPFAM" id="SSF46689">
    <property type="entry name" value="Homeodomain-like"/>
    <property type="match status" value="1"/>
</dbReference>
<dbReference type="RefSeq" id="WP_055273820.1">
    <property type="nucleotide sequence ID" value="NZ_JADCKA010000004.1"/>
</dbReference>
<dbReference type="Proteomes" id="UP001516588">
    <property type="component" value="Unassembled WGS sequence"/>
</dbReference>
<comment type="caution">
    <text evidence="4">The sequence shown here is derived from an EMBL/GenBank/DDBJ whole genome shotgun (WGS) entry which is preliminary data.</text>
</comment>
<sequence length="192" mass="22272">MPPKFKFTRDEITNAALNVTRKNGISGLTARALAAELGCSVKPIFGLFKNMEEVGQEVFIASDLLYQNYLREDMAKGKYSPYKASGMAYIRFAKEERELFKLLFMRDRSREKIEENKEEIRPLMQLIQQNLGISEDEAYLFHLEMWLYVHGIATMIATSYLDWDDEFISRVLTDAYMGLKYRYTEGKDNAGN</sequence>
<dbReference type="Gene3D" id="1.10.357.10">
    <property type="entry name" value="Tetracycline Repressor, domain 2"/>
    <property type="match status" value="1"/>
</dbReference>
<dbReference type="Pfam" id="PF13305">
    <property type="entry name" value="TetR_C_33"/>
    <property type="match status" value="1"/>
</dbReference>
<evidence type="ECO:0000256" key="2">
    <source>
        <dbReference type="ARBA" id="ARBA00023163"/>
    </source>
</evidence>
<dbReference type="InterPro" id="IPR036271">
    <property type="entry name" value="Tet_transcr_reg_TetR-rel_C_sf"/>
</dbReference>
<name>A0ABR9QWZ6_9FIRM</name>
<dbReference type="SUPFAM" id="SSF48498">
    <property type="entry name" value="Tetracyclin repressor-like, C-terminal domain"/>
    <property type="match status" value="1"/>
</dbReference>
<keyword evidence="5" id="KW-1185">Reference proteome</keyword>
<keyword evidence="2" id="KW-0804">Transcription</keyword>
<keyword evidence="1" id="KW-0805">Transcription regulation</keyword>
<reference evidence="4 5" key="1">
    <citation type="submission" date="2020-10" db="EMBL/GenBank/DDBJ databases">
        <title>ChiBAC.</title>
        <authorList>
            <person name="Zenner C."/>
            <person name="Hitch T.C.A."/>
            <person name="Clavel T."/>
        </authorList>
    </citation>
    <scope>NUCLEOTIDE SEQUENCE [LARGE SCALE GENOMIC DNA]</scope>
    <source>
        <strain evidence="4 5">DSM 108706</strain>
    </source>
</reference>
<organism evidence="4 5">
    <name type="scientific">Gallibacter intestinalis</name>
    <dbReference type="NCBI Taxonomy" id="2779356"/>
    <lineage>
        <taxon>Bacteria</taxon>
        <taxon>Bacillati</taxon>
        <taxon>Bacillota</taxon>
        <taxon>Clostridia</taxon>
        <taxon>Eubacteriales</taxon>
        <taxon>Eubacteriaceae</taxon>
        <taxon>Gallibacter</taxon>
    </lineage>
</organism>